<dbReference type="Proteomes" id="UP000283832">
    <property type="component" value="Unassembled WGS sequence"/>
</dbReference>
<organism evidence="3 4">
    <name type="scientific">Micromonospora radicis</name>
    <dbReference type="NCBI Taxonomy" id="1894971"/>
    <lineage>
        <taxon>Bacteria</taxon>
        <taxon>Bacillati</taxon>
        <taxon>Actinomycetota</taxon>
        <taxon>Actinomycetes</taxon>
        <taxon>Micromonosporales</taxon>
        <taxon>Micromonosporaceae</taxon>
        <taxon>Micromonospora</taxon>
    </lineage>
</organism>
<dbReference type="AlphaFoldDB" id="A0A418MXM0"/>
<evidence type="ECO:0000256" key="1">
    <source>
        <dbReference type="SAM" id="MobiDB-lite"/>
    </source>
</evidence>
<reference evidence="3 4" key="1">
    <citation type="submission" date="2018-08" db="EMBL/GenBank/DDBJ databases">
        <title>Jishengella sp. nov., isolated from a root of Azadirachta indica A. Juss. var. siamensis Valenton.</title>
        <authorList>
            <person name="Kuncharoen N."/>
            <person name="Tanasupawat S."/>
            <person name="Kudo T."/>
            <person name="Ohkuma M."/>
        </authorList>
    </citation>
    <scope>NUCLEOTIDE SEQUENCE [LARGE SCALE GENOMIC DNA]</scope>
    <source>
        <strain evidence="3 4">AZ1-13</strain>
    </source>
</reference>
<feature type="chain" id="PRO_5019508375" evidence="2">
    <location>
        <begin position="42"/>
        <end position="157"/>
    </location>
</feature>
<proteinExistence type="predicted"/>
<name>A0A418MXM0_9ACTN</name>
<sequence length="157" mass="15385">MLPVAATHPLWWLARRAARLLTSFAVAAAFTLGAWAVPAHATPGALPGLATAAPGQADRAEVAPPTSRLDLHSGAGRAVVGPVVPAGSGPDRFTAVPALGSSAATGGDRSDHAGPAQPPATPGRSRPWAVGPVAVGPTPALVAAVPGAHPTRGPPRG</sequence>
<comment type="caution">
    <text evidence="3">The sequence shown here is derived from an EMBL/GenBank/DDBJ whole genome shotgun (WGS) entry which is preliminary data.</text>
</comment>
<evidence type="ECO:0000313" key="3">
    <source>
        <dbReference type="EMBL" id="RIV39671.1"/>
    </source>
</evidence>
<evidence type="ECO:0000313" key="4">
    <source>
        <dbReference type="Proteomes" id="UP000283832"/>
    </source>
</evidence>
<keyword evidence="2" id="KW-0732">Signal</keyword>
<feature type="signal peptide" evidence="2">
    <location>
        <begin position="1"/>
        <end position="41"/>
    </location>
</feature>
<gene>
    <name evidence="3" type="ORF">D2L64_07575</name>
</gene>
<dbReference type="EMBL" id="QXEC01000005">
    <property type="protein sequence ID" value="RIV39671.1"/>
    <property type="molecule type" value="Genomic_DNA"/>
</dbReference>
<feature type="region of interest" description="Disordered" evidence="1">
    <location>
        <begin position="82"/>
        <end position="134"/>
    </location>
</feature>
<accession>A0A418MXM0</accession>
<dbReference type="RefSeq" id="WP_119574000.1">
    <property type="nucleotide sequence ID" value="NZ_QXEC01000005.1"/>
</dbReference>
<dbReference type="OrthoDB" id="3405944at2"/>
<keyword evidence="4" id="KW-1185">Reference proteome</keyword>
<evidence type="ECO:0000256" key="2">
    <source>
        <dbReference type="SAM" id="SignalP"/>
    </source>
</evidence>
<protein>
    <submittedName>
        <fullName evidence="3">Uncharacterized protein</fullName>
    </submittedName>
</protein>